<evidence type="ECO:0000313" key="5">
    <source>
        <dbReference type="Proteomes" id="UP000280935"/>
    </source>
</evidence>
<evidence type="ECO:0000256" key="1">
    <source>
        <dbReference type="ARBA" id="ARBA00007569"/>
    </source>
</evidence>
<accession>A0A3P1WUU2</accession>
<gene>
    <name evidence="4" type="ORF">EII35_05210</name>
</gene>
<evidence type="ECO:0000313" key="4">
    <source>
        <dbReference type="EMBL" id="RRD50349.1"/>
    </source>
</evidence>
<dbReference type="InterPro" id="IPR001268">
    <property type="entry name" value="NADH_UbQ_OxRdtase_30kDa_su"/>
</dbReference>
<dbReference type="Proteomes" id="UP000280935">
    <property type="component" value="Unassembled WGS sequence"/>
</dbReference>
<dbReference type="PANTHER" id="PTHR10884:SF14">
    <property type="entry name" value="NADH DEHYDROGENASE [UBIQUINONE] IRON-SULFUR PROTEIN 3, MITOCHONDRIAL"/>
    <property type="match status" value="1"/>
</dbReference>
<protein>
    <submittedName>
        <fullName evidence="4">NADH-quinone oxidoreductase subunit C</fullName>
    </submittedName>
</protein>
<dbReference type="RefSeq" id="WP_125227403.1">
    <property type="nucleotide sequence ID" value="NZ_RQYT01000007.1"/>
</dbReference>
<evidence type="ECO:0000256" key="2">
    <source>
        <dbReference type="SAM" id="MobiDB-lite"/>
    </source>
</evidence>
<dbReference type="Pfam" id="PF00329">
    <property type="entry name" value="Complex1_30kDa"/>
    <property type="match status" value="1"/>
</dbReference>
<name>A0A3P1WUU2_9ACTN</name>
<dbReference type="SUPFAM" id="SSF143243">
    <property type="entry name" value="Nqo5-like"/>
    <property type="match status" value="1"/>
</dbReference>
<evidence type="ECO:0000259" key="3">
    <source>
        <dbReference type="Pfam" id="PF00329"/>
    </source>
</evidence>
<feature type="domain" description="NADH:ubiquinone oxidoreductase 30kDa subunit" evidence="3">
    <location>
        <begin position="14"/>
        <end position="116"/>
    </location>
</feature>
<feature type="region of interest" description="Disordered" evidence="2">
    <location>
        <begin position="123"/>
        <end position="175"/>
    </location>
</feature>
<sequence length="175" mass="19114">MVENVPLSAWRDRVAASKEEGYDFLVNLTAVDEIGRSPHIRVLLWLRNRDGDTRCLAAMCDRDDPHLPDLTDLFAGAAWLQRQVHDFFGVVFDGADNSPLLNRAGGTPLRKDVLLTPRITTRWPGGLEPGASEASPGRRRLVPPGVPDEKVLADPDATPETIAASAAGVRMGRVR</sequence>
<dbReference type="OrthoDB" id="3746692at2"/>
<dbReference type="Gene3D" id="3.30.460.80">
    <property type="entry name" value="NADH:ubiquinone oxidoreductase, 30kDa subunit"/>
    <property type="match status" value="1"/>
</dbReference>
<dbReference type="PANTHER" id="PTHR10884">
    <property type="entry name" value="NADH DEHYDROGENASE UBIQUINONE IRON-SULFUR PROTEIN 3"/>
    <property type="match status" value="1"/>
</dbReference>
<reference evidence="4 5" key="1">
    <citation type="submission" date="2018-11" db="EMBL/GenBank/DDBJ databases">
        <title>Genomes From Bacteria Associated with the Canine Oral Cavity: a Test Case for Automated Genome-Based Taxonomic Assignment.</title>
        <authorList>
            <person name="Coil D.A."/>
            <person name="Jospin G."/>
            <person name="Darling A.E."/>
            <person name="Wallis C."/>
            <person name="Davis I.J."/>
            <person name="Harris S."/>
            <person name="Eisen J.A."/>
            <person name="Holcombe L.J."/>
            <person name="O'Flynn C."/>
        </authorList>
    </citation>
    <scope>NUCLEOTIDE SEQUENCE [LARGE SCALE GENOMIC DNA]</scope>
    <source>
        <strain evidence="4 5">OH2822_COT-296</strain>
    </source>
</reference>
<dbReference type="InterPro" id="IPR037232">
    <property type="entry name" value="NADH_quin_OxRdtase_su_C/D-like"/>
</dbReference>
<comment type="similarity">
    <text evidence="1">Belongs to the complex I 30 kDa subunit family.</text>
</comment>
<proteinExistence type="inferred from homology"/>
<organism evidence="4 5">
    <name type="scientific">Arachnia propionica</name>
    <dbReference type="NCBI Taxonomy" id="1750"/>
    <lineage>
        <taxon>Bacteria</taxon>
        <taxon>Bacillati</taxon>
        <taxon>Actinomycetota</taxon>
        <taxon>Actinomycetes</taxon>
        <taxon>Propionibacteriales</taxon>
        <taxon>Propionibacteriaceae</taxon>
        <taxon>Arachnia</taxon>
    </lineage>
</organism>
<dbReference type="GO" id="GO:0008137">
    <property type="term" value="F:NADH dehydrogenase (ubiquinone) activity"/>
    <property type="evidence" value="ECO:0007669"/>
    <property type="project" value="InterPro"/>
</dbReference>
<dbReference type="EMBL" id="RQYT01000007">
    <property type="protein sequence ID" value="RRD50349.1"/>
    <property type="molecule type" value="Genomic_DNA"/>
</dbReference>
<comment type="caution">
    <text evidence="4">The sequence shown here is derived from an EMBL/GenBank/DDBJ whole genome shotgun (WGS) entry which is preliminary data.</text>
</comment>
<dbReference type="AlphaFoldDB" id="A0A3P1WUU2"/>